<dbReference type="EMBL" id="JARKNE010000013">
    <property type="protein sequence ID" value="KAK5772460.1"/>
    <property type="molecule type" value="Genomic_DNA"/>
</dbReference>
<evidence type="ECO:0000313" key="2">
    <source>
        <dbReference type="Proteomes" id="UP001358586"/>
    </source>
</evidence>
<evidence type="ECO:0000313" key="1">
    <source>
        <dbReference type="EMBL" id="KAK5772460.1"/>
    </source>
</evidence>
<sequence>MTNNASCLACGNALESTSHLFHDCSILKEIWSGLQGSRGFAVAGGSIQNESAEWIEDEHPLNTLIMNCWQLINEGWVMEIRYVFSCAHQSANLAHALEEDGVILESP</sequence>
<comment type="caution">
    <text evidence="1">The sequence shown here is derived from an EMBL/GenBank/DDBJ whole genome shotgun (WGS) entry which is preliminary data.</text>
</comment>
<reference evidence="1 2" key="1">
    <citation type="submission" date="2023-03" db="EMBL/GenBank/DDBJ databases">
        <title>WGS of Gossypium arboreum.</title>
        <authorList>
            <person name="Yu D."/>
        </authorList>
    </citation>
    <scope>NUCLEOTIDE SEQUENCE [LARGE SCALE GENOMIC DNA]</scope>
    <source>
        <tissue evidence="1">Leaf</tissue>
    </source>
</reference>
<organism evidence="1 2">
    <name type="scientific">Gossypium arboreum</name>
    <name type="common">Tree cotton</name>
    <name type="synonym">Gossypium nanking</name>
    <dbReference type="NCBI Taxonomy" id="29729"/>
    <lineage>
        <taxon>Eukaryota</taxon>
        <taxon>Viridiplantae</taxon>
        <taxon>Streptophyta</taxon>
        <taxon>Embryophyta</taxon>
        <taxon>Tracheophyta</taxon>
        <taxon>Spermatophyta</taxon>
        <taxon>Magnoliopsida</taxon>
        <taxon>eudicotyledons</taxon>
        <taxon>Gunneridae</taxon>
        <taxon>Pentapetalae</taxon>
        <taxon>rosids</taxon>
        <taxon>malvids</taxon>
        <taxon>Malvales</taxon>
        <taxon>Malvaceae</taxon>
        <taxon>Malvoideae</taxon>
        <taxon>Gossypium</taxon>
    </lineage>
</organism>
<keyword evidence="2" id="KW-1185">Reference proteome</keyword>
<dbReference type="Proteomes" id="UP001358586">
    <property type="component" value="Chromosome 13"/>
</dbReference>
<name>A0ABR0MIT0_GOSAR</name>
<gene>
    <name evidence="1" type="ORF">PVK06_048749</name>
</gene>
<accession>A0ABR0MIT0</accession>
<evidence type="ECO:0008006" key="3">
    <source>
        <dbReference type="Google" id="ProtNLM"/>
    </source>
</evidence>
<proteinExistence type="predicted"/>
<protein>
    <recommendedName>
        <fullName evidence="3">Reverse transcriptase zinc-binding domain-containing protein</fullName>
    </recommendedName>
</protein>